<dbReference type="STRING" id="133381.A0A2T9Y061"/>
<feature type="domain" description="C2H2-type" evidence="9">
    <location>
        <begin position="109"/>
        <end position="136"/>
    </location>
</feature>
<dbReference type="GO" id="GO:0008270">
    <property type="term" value="F:zinc ion binding"/>
    <property type="evidence" value="ECO:0007669"/>
    <property type="project" value="UniProtKB-KW"/>
</dbReference>
<dbReference type="SMART" id="SM00355">
    <property type="entry name" value="ZnF_C2H2"/>
    <property type="match status" value="4"/>
</dbReference>
<dbReference type="Pfam" id="PF00096">
    <property type="entry name" value="zf-C2H2"/>
    <property type="match status" value="2"/>
</dbReference>
<reference evidence="10 11" key="1">
    <citation type="journal article" date="2018" name="MBio">
        <title>Comparative Genomics Reveals the Core Gene Toolbox for the Fungus-Insect Symbiosis.</title>
        <authorList>
            <person name="Wang Y."/>
            <person name="Stata M."/>
            <person name="Wang W."/>
            <person name="Stajich J.E."/>
            <person name="White M.M."/>
            <person name="Moncalvo J.M."/>
        </authorList>
    </citation>
    <scope>NUCLEOTIDE SEQUENCE [LARGE SCALE GENOMIC DNA]</scope>
    <source>
        <strain evidence="10 11">SC-DP-2</strain>
    </source>
</reference>
<evidence type="ECO:0000256" key="7">
    <source>
        <dbReference type="PROSITE-ProRule" id="PRU00042"/>
    </source>
</evidence>
<dbReference type="PROSITE" id="PS00028">
    <property type="entry name" value="ZINC_FINGER_C2H2_1"/>
    <property type="match status" value="3"/>
</dbReference>
<comment type="caution">
    <text evidence="10">The sequence shown here is derived from an EMBL/GenBank/DDBJ whole genome shotgun (WGS) entry which is preliminary data.</text>
</comment>
<comment type="subcellular location">
    <subcellularLocation>
        <location evidence="1">Nucleus</location>
    </subcellularLocation>
</comment>
<evidence type="ECO:0000259" key="9">
    <source>
        <dbReference type="PROSITE" id="PS50157"/>
    </source>
</evidence>
<keyword evidence="6" id="KW-0539">Nucleus</keyword>
<dbReference type="Proteomes" id="UP000245609">
    <property type="component" value="Unassembled WGS sequence"/>
</dbReference>
<dbReference type="InterPro" id="IPR043359">
    <property type="entry name" value="GLI-like"/>
</dbReference>
<feature type="compositionally biased region" description="Low complexity" evidence="8">
    <location>
        <begin position="243"/>
        <end position="270"/>
    </location>
</feature>
<dbReference type="Pfam" id="PF23561">
    <property type="entry name" value="zf-C2H2_15"/>
    <property type="match status" value="1"/>
</dbReference>
<keyword evidence="5" id="KW-0862">Zinc</keyword>
<feature type="domain" description="C2H2-type" evidence="9">
    <location>
        <begin position="137"/>
        <end position="166"/>
    </location>
</feature>
<dbReference type="InterPro" id="IPR013087">
    <property type="entry name" value="Znf_C2H2_type"/>
</dbReference>
<feature type="region of interest" description="Disordered" evidence="8">
    <location>
        <begin position="230"/>
        <end position="270"/>
    </location>
</feature>
<keyword evidence="3" id="KW-0677">Repeat</keyword>
<organism evidence="10 11">
    <name type="scientific">Smittium megazygosporum</name>
    <dbReference type="NCBI Taxonomy" id="133381"/>
    <lineage>
        <taxon>Eukaryota</taxon>
        <taxon>Fungi</taxon>
        <taxon>Fungi incertae sedis</taxon>
        <taxon>Zoopagomycota</taxon>
        <taxon>Kickxellomycotina</taxon>
        <taxon>Harpellomycetes</taxon>
        <taxon>Harpellales</taxon>
        <taxon>Legeriomycetaceae</taxon>
        <taxon>Smittium</taxon>
    </lineage>
</organism>
<feature type="domain" description="C2H2-type" evidence="9">
    <location>
        <begin position="71"/>
        <end position="101"/>
    </location>
</feature>
<dbReference type="SUPFAM" id="SSF57667">
    <property type="entry name" value="beta-beta-alpha zinc fingers"/>
    <property type="match status" value="1"/>
</dbReference>
<dbReference type="OrthoDB" id="6077919at2759"/>
<dbReference type="PANTHER" id="PTHR45718">
    <property type="entry name" value="TRANSCRIPTIONAL ACTIVATOR CUBITUS INTERRUPTUS"/>
    <property type="match status" value="1"/>
</dbReference>
<evidence type="ECO:0000313" key="11">
    <source>
        <dbReference type="Proteomes" id="UP000245609"/>
    </source>
</evidence>
<evidence type="ECO:0000256" key="6">
    <source>
        <dbReference type="ARBA" id="ARBA00023242"/>
    </source>
</evidence>
<dbReference type="PANTHER" id="PTHR45718:SF4">
    <property type="entry name" value="TRANSCRIPTIONAL ACTIVATOR CUBITUS INTERRUPTUS"/>
    <property type="match status" value="1"/>
</dbReference>
<dbReference type="InterPro" id="IPR036236">
    <property type="entry name" value="Znf_C2H2_sf"/>
</dbReference>
<keyword evidence="11" id="KW-1185">Reference proteome</keyword>
<name>A0A2T9Y061_9FUNG</name>
<dbReference type="GO" id="GO:0000981">
    <property type="term" value="F:DNA-binding transcription factor activity, RNA polymerase II-specific"/>
    <property type="evidence" value="ECO:0007669"/>
    <property type="project" value="TreeGrafter"/>
</dbReference>
<accession>A0A2T9Y061</accession>
<evidence type="ECO:0000256" key="2">
    <source>
        <dbReference type="ARBA" id="ARBA00022723"/>
    </source>
</evidence>
<dbReference type="InterPro" id="IPR056436">
    <property type="entry name" value="Znf-C2H2_ZIC1-5/GLI1-3-like"/>
</dbReference>
<evidence type="ECO:0000256" key="3">
    <source>
        <dbReference type="ARBA" id="ARBA00022737"/>
    </source>
</evidence>
<evidence type="ECO:0000313" key="10">
    <source>
        <dbReference type="EMBL" id="PVU85721.1"/>
    </source>
</evidence>
<gene>
    <name evidence="10" type="ORF">BB560_006933</name>
</gene>
<dbReference type="EMBL" id="MBFS01003617">
    <property type="protein sequence ID" value="PVU85721.1"/>
    <property type="molecule type" value="Genomic_DNA"/>
</dbReference>
<evidence type="ECO:0000256" key="1">
    <source>
        <dbReference type="ARBA" id="ARBA00004123"/>
    </source>
</evidence>
<keyword evidence="4 7" id="KW-0863">Zinc-finger</keyword>
<dbReference type="FunFam" id="3.30.160.60:FF:002343">
    <property type="entry name" value="Zinc finger protein 33A"/>
    <property type="match status" value="1"/>
</dbReference>
<keyword evidence="2" id="KW-0479">Metal-binding</keyword>
<evidence type="ECO:0000256" key="4">
    <source>
        <dbReference type="ARBA" id="ARBA00022771"/>
    </source>
</evidence>
<dbReference type="PROSITE" id="PS50157">
    <property type="entry name" value="ZINC_FINGER_C2H2_2"/>
    <property type="match status" value="4"/>
</dbReference>
<dbReference type="Gene3D" id="3.30.160.60">
    <property type="entry name" value="Classic Zinc Finger"/>
    <property type="match status" value="4"/>
</dbReference>
<feature type="domain" description="C2H2-type" evidence="9">
    <location>
        <begin position="167"/>
        <end position="191"/>
    </location>
</feature>
<proteinExistence type="predicted"/>
<dbReference type="GO" id="GO:0005634">
    <property type="term" value="C:nucleus"/>
    <property type="evidence" value="ECO:0007669"/>
    <property type="project" value="UniProtKB-SubCell"/>
</dbReference>
<sequence length="270" mass="30662">MLDTLNNMAGKKGGFSINFLLNKQDITPSLDYSSIDFSKFSSEYYTSSHIHSLPPISVNRATSHTFSDNEFSCEWSDCALSFADETLLTEHIIEKHVGRGLSEYVCLINNCSRLHRPFQKRQKLLNHLRTHTGERPFACSFPNCSKKFARLDSLKSHEKIHFDHKEYICPFINCKKSFSNQKLLNNHKLSHFKISSSNSIDNHINGNAYNSGIINDSGVDSNGNHIHYHRHNAIRKSPKRSPRSYSRSPYQLNSDASDLSSSSFSVTTSP</sequence>
<dbReference type="AlphaFoldDB" id="A0A2T9Y061"/>
<feature type="compositionally biased region" description="Basic residues" evidence="8">
    <location>
        <begin position="230"/>
        <end position="242"/>
    </location>
</feature>
<evidence type="ECO:0000256" key="5">
    <source>
        <dbReference type="ARBA" id="ARBA00022833"/>
    </source>
</evidence>
<protein>
    <recommendedName>
        <fullName evidence="9">C2H2-type domain-containing protein</fullName>
    </recommendedName>
</protein>
<evidence type="ECO:0000256" key="8">
    <source>
        <dbReference type="SAM" id="MobiDB-lite"/>
    </source>
</evidence>
<dbReference type="GO" id="GO:0000978">
    <property type="term" value="F:RNA polymerase II cis-regulatory region sequence-specific DNA binding"/>
    <property type="evidence" value="ECO:0007669"/>
    <property type="project" value="TreeGrafter"/>
</dbReference>